<proteinExistence type="predicted"/>
<feature type="region of interest" description="Disordered" evidence="1">
    <location>
        <begin position="1"/>
        <end position="48"/>
    </location>
</feature>
<evidence type="ECO:0000313" key="2">
    <source>
        <dbReference type="EMBL" id="KAF4615277.1"/>
    </source>
</evidence>
<comment type="caution">
    <text evidence="2">The sequence shown here is derived from an EMBL/GenBank/DDBJ whole genome shotgun (WGS) entry which is preliminary data.</text>
</comment>
<dbReference type="AlphaFoldDB" id="A0A8H4QRX4"/>
<feature type="compositionally biased region" description="Basic residues" evidence="1">
    <location>
        <begin position="23"/>
        <end position="35"/>
    </location>
</feature>
<dbReference type="Proteomes" id="UP000521872">
    <property type="component" value="Unassembled WGS sequence"/>
</dbReference>
<reference evidence="2 3" key="1">
    <citation type="submission" date="2019-12" db="EMBL/GenBank/DDBJ databases">
        <authorList>
            <person name="Floudas D."/>
            <person name="Bentzer J."/>
            <person name="Ahren D."/>
            <person name="Johansson T."/>
            <person name="Persson P."/>
            <person name="Tunlid A."/>
        </authorList>
    </citation>
    <scope>NUCLEOTIDE SEQUENCE [LARGE SCALE GENOMIC DNA]</scope>
    <source>
        <strain evidence="2 3">CBS 102.39</strain>
    </source>
</reference>
<accession>A0A8H4QRX4</accession>
<gene>
    <name evidence="2" type="ORF">D9613_003013</name>
</gene>
<name>A0A8H4QRX4_9AGAR</name>
<dbReference type="EMBL" id="JAACJL010000044">
    <property type="protein sequence ID" value="KAF4615277.1"/>
    <property type="molecule type" value="Genomic_DNA"/>
</dbReference>
<evidence type="ECO:0000313" key="3">
    <source>
        <dbReference type="Proteomes" id="UP000521872"/>
    </source>
</evidence>
<organism evidence="2 3">
    <name type="scientific">Agrocybe pediades</name>
    <dbReference type="NCBI Taxonomy" id="84607"/>
    <lineage>
        <taxon>Eukaryota</taxon>
        <taxon>Fungi</taxon>
        <taxon>Dikarya</taxon>
        <taxon>Basidiomycota</taxon>
        <taxon>Agaricomycotina</taxon>
        <taxon>Agaricomycetes</taxon>
        <taxon>Agaricomycetidae</taxon>
        <taxon>Agaricales</taxon>
        <taxon>Agaricineae</taxon>
        <taxon>Strophariaceae</taxon>
        <taxon>Agrocybe</taxon>
    </lineage>
</organism>
<keyword evidence="3" id="KW-1185">Reference proteome</keyword>
<dbReference type="OrthoDB" id="2581931at2759"/>
<evidence type="ECO:0000256" key="1">
    <source>
        <dbReference type="SAM" id="MobiDB-lite"/>
    </source>
</evidence>
<protein>
    <submittedName>
        <fullName evidence="2">Uncharacterized protein</fullName>
    </submittedName>
</protein>
<feature type="compositionally biased region" description="Polar residues" evidence="1">
    <location>
        <begin position="1"/>
        <end position="14"/>
    </location>
</feature>
<sequence>MSAMENTSQMKSRTSMSSGEMHKSKHSSHSKQHSHKGIEQRDMPHKHHDHTYWENAGVIEARPGIIETSDIEPLHKLVK</sequence>